<dbReference type="Pfam" id="PF10694">
    <property type="entry name" value="DUF2500"/>
    <property type="match status" value="1"/>
</dbReference>
<evidence type="ECO:0008006" key="4">
    <source>
        <dbReference type="Google" id="ProtNLM"/>
    </source>
</evidence>
<name>A0ABX2ZX27_9BACI</name>
<dbReference type="EMBL" id="MDKC01000003">
    <property type="protein sequence ID" value="ODG93117.1"/>
    <property type="molecule type" value="Genomic_DNA"/>
</dbReference>
<dbReference type="RefSeq" id="WP_025569142.1">
    <property type="nucleotide sequence ID" value="NZ_MDKC01000003.1"/>
</dbReference>
<accession>A0ABX2ZX27</accession>
<organism evidence="2 3">
    <name type="scientific">Gottfriedia luciferensis</name>
    <dbReference type="NCBI Taxonomy" id="178774"/>
    <lineage>
        <taxon>Bacteria</taxon>
        <taxon>Bacillati</taxon>
        <taxon>Bacillota</taxon>
        <taxon>Bacilli</taxon>
        <taxon>Bacillales</taxon>
        <taxon>Bacillaceae</taxon>
        <taxon>Gottfriedia</taxon>
    </lineage>
</organism>
<protein>
    <recommendedName>
        <fullName evidence="4">DUF2500 domain-containing protein</fullName>
    </recommendedName>
</protein>
<evidence type="ECO:0000313" key="3">
    <source>
        <dbReference type="Proteomes" id="UP000094580"/>
    </source>
</evidence>
<dbReference type="InterPro" id="IPR019635">
    <property type="entry name" value="DUF2500"/>
</dbReference>
<keyword evidence="1" id="KW-0472">Membrane</keyword>
<dbReference type="Proteomes" id="UP000094580">
    <property type="component" value="Unassembled WGS sequence"/>
</dbReference>
<comment type="caution">
    <text evidence="2">The sequence shown here is derived from an EMBL/GenBank/DDBJ whole genome shotgun (WGS) entry which is preliminary data.</text>
</comment>
<reference evidence="2 3" key="1">
    <citation type="submission" date="2016-07" db="EMBL/GenBank/DDBJ databases">
        <authorList>
            <person name="Townsley L."/>
            <person name="Shank E.A."/>
        </authorList>
    </citation>
    <scope>NUCLEOTIDE SEQUENCE [LARGE SCALE GENOMIC DNA]</scope>
    <source>
        <strain evidence="2 3">CH01</strain>
    </source>
</reference>
<sequence>MSGFDAGFDIFKIIAFVFPIIFVFVFAGIFFALIKGLKQWNYNNKQPKLIVPAKIVTKRIDYVQRANTNQFAHSSTHYYVTLEVESGDRIEFQIDGFIYGQLVENDTGKLTFQGTRFINFERQ</sequence>
<dbReference type="Gene3D" id="2.40.50.660">
    <property type="match status" value="1"/>
</dbReference>
<evidence type="ECO:0000256" key="1">
    <source>
        <dbReference type="SAM" id="Phobius"/>
    </source>
</evidence>
<feature type="transmembrane region" description="Helical" evidence="1">
    <location>
        <begin position="13"/>
        <end position="34"/>
    </location>
</feature>
<keyword evidence="1" id="KW-0812">Transmembrane</keyword>
<gene>
    <name evidence="2" type="ORF">BED47_16540</name>
</gene>
<keyword evidence="3" id="KW-1185">Reference proteome</keyword>
<evidence type="ECO:0000313" key="2">
    <source>
        <dbReference type="EMBL" id="ODG93117.1"/>
    </source>
</evidence>
<keyword evidence="1" id="KW-1133">Transmembrane helix</keyword>
<proteinExistence type="predicted"/>